<evidence type="ECO:0000313" key="2">
    <source>
        <dbReference type="EMBL" id="CAI9177761.1"/>
    </source>
</evidence>
<dbReference type="Proteomes" id="UP001176941">
    <property type="component" value="Chromosome 7"/>
</dbReference>
<organism evidence="2 3">
    <name type="scientific">Rangifer tarandus platyrhynchus</name>
    <name type="common">Svalbard reindeer</name>
    <dbReference type="NCBI Taxonomy" id="3082113"/>
    <lineage>
        <taxon>Eukaryota</taxon>
        <taxon>Metazoa</taxon>
        <taxon>Chordata</taxon>
        <taxon>Craniata</taxon>
        <taxon>Vertebrata</taxon>
        <taxon>Euteleostomi</taxon>
        <taxon>Mammalia</taxon>
        <taxon>Eutheria</taxon>
        <taxon>Laurasiatheria</taxon>
        <taxon>Artiodactyla</taxon>
        <taxon>Ruminantia</taxon>
        <taxon>Pecora</taxon>
        <taxon>Cervidae</taxon>
        <taxon>Odocoileinae</taxon>
        <taxon>Rangifer</taxon>
    </lineage>
</organism>
<feature type="region of interest" description="Disordered" evidence="1">
    <location>
        <begin position="1"/>
        <end position="63"/>
    </location>
</feature>
<feature type="compositionally biased region" description="Low complexity" evidence="1">
    <location>
        <begin position="83"/>
        <end position="94"/>
    </location>
</feature>
<name>A0ABN8ZY98_RANTA</name>
<keyword evidence="3" id="KW-1185">Reference proteome</keyword>
<feature type="region of interest" description="Disordered" evidence="1">
    <location>
        <begin position="83"/>
        <end position="110"/>
    </location>
</feature>
<feature type="compositionally biased region" description="Pro residues" evidence="1">
    <location>
        <begin position="47"/>
        <end position="57"/>
    </location>
</feature>
<dbReference type="EMBL" id="OX459943">
    <property type="protein sequence ID" value="CAI9177761.1"/>
    <property type="molecule type" value="Genomic_DNA"/>
</dbReference>
<accession>A0ABN8ZY98</accession>
<protein>
    <submittedName>
        <fullName evidence="2">Uncharacterized protein</fullName>
    </submittedName>
</protein>
<sequence length="140" mass="14919">MAPRAQVERQPGGIPELRPQQAFPRAGLPTPRPSAGPAWTRRLTSLPVPPSSEPPRPSVGAHNTRVAWPAGFTGWKLSAEPRCAAASSRLAPSPSDRRGRASISRSGIRVPKEPELEARCLLFPPPLSCPGARGDFTHGP</sequence>
<evidence type="ECO:0000313" key="3">
    <source>
        <dbReference type="Proteomes" id="UP001176941"/>
    </source>
</evidence>
<proteinExistence type="predicted"/>
<evidence type="ECO:0000256" key="1">
    <source>
        <dbReference type="SAM" id="MobiDB-lite"/>
    </source>
</evidence>
<reference evidence="2" key="1">
    <citation type="submission" date="2023-04" db="EMBL/GenBank/DDBJ databases">
        <authorList>
            <consortium name="ELIXIR-Norway"/>
        </authorList>
    </citation>
    <scope>NUCLEOTIDE SEQUENCE [LARGE SCALE GENOMIC DNA]</scope>
</reference>
<gene>
    <name evidence="2" type="ORF">MRATA1EN1_LOCUS26723</name>
</gene>